<organism evidence="2 3">
    <name type="scientific">Sphingopyxis bauzanensis</name>
    <dbReference type="NCBI Taxonomy" id="651663"/>
    <lineage>
        <taxon>Bacteria</taxon>
        <taxon>Pseudomonadati</taxon>
        <taxon>Pseudomonadota</taxon>
        <taxon>Alphaproteobacteria</taxon>
        <taxon>Sphingomonadales</taxon>
        <taxon>Sphingomonadaceae</taxon>
        <taxon>Sphingopyxis</taxon>
    </lineage>
</organism>
<comment type="caution">
    <text evidence="2">The sequence shown here is derived from an EMBL/GenBank/DDBJ whole genome shotgun (WGS) entry which is preliminary data.</text>
</comment>
<accession>A0A246JNE3</accession>
<dbReference type="OrthoDB" id="7340239at2"/>
<dbReference type="Gene3D" id="1.20.1270.180">
    <property type="match status" value="1"/>
</dbReference>
<dbReference type="AlphaFoldDB" id="A0A246JNE3"/>
<evidence type="ECO:0000259" key="1">
    <source>
        <dbReference type="Pfam" id="PF07007"/>
    </source>
</evidence>
<feature type="domain" description="Lysozyme inhibitor LprI-like N-terminal" evidence="1">
    <location>
        <begin position="1"/>
        <end position="95"/>
    </location>
</feature>
<reference evidence="2 3" key="1">
    <citation type="journal article" date="2010" name="Int. J. Syst. Evol. Microbiol.">
        <title>Sphingopyxis bauzanensis sp. nov., a psychrophilic bacterium isolated from soil.</title>
        <authorList>
            <person name="Zhang D.C."/>
            <person name="Liu H.C."/>
            <person name="Xin Y.H."/>
            <person name="Zhou Y.G."/>
            <person name="Schinner F."/>
            <person name="Margesin R."/>
        </authorList>
    </citation>
    <scope>NUCLEOTIDE SEQUENCE [LARGE SCALE GENOMIC DNA]</scope>
    <source>
        <strain evidence="2 3">DSM 22271</strain>
    </source>
</reference>
<gene>
    <name evidence="2" type="ORF">CDQ92_18680</name>
</gene>
<dbReference type="InterPro" id="IPR009739">
    <property type="entry name" value="LprI-like_N"/>
</dbReference>
<dbReference type="Pfam" id="PF07007">
    <property type="entry name" value="LprI"/>
    <property type="match status" value="1"/>
</dbReference>
<dbReference type="Proteomes" id="UP000197361">
    <property type="component" value="Unassembled WGS sequence"/>
</dbReference>
<keyword evidence="3" id="KW-1185">Reference proteome</keyword>
<evidence type="ECO:0000313" key="3">
    <source>
        <dbReference type="Proteomes" id="UP000197361"/>
    </source>
</evidence>
<proteinExistence type="predicted"/>
<protein>
    <submittedName>
        <fullName evidence="2">Urease</fullName>
    </submittedName>
</protein>
<dbReference type="EMBL" id="NISK01000005">
    <property type="protein sequence ID" value="OWQ94132.1"/>
    <property type="molecule type" value="Genomic_DNA"/>
</dbReference>
<evidence type="ECO:0000313" key="2">
    <source>
        <dbReference type="EMBL" id="OWQ94132.1"/>
    </source>
</evidence>
<name>A0A246JNE3_9SPHN</name>
<sequence length="102" mass="11618">MNYCAGKDYEVADVALNAQWKLTAATMRERDKMIDRRYDTQPTHYDALLAAQRAWLTYRDQHCLNEGFAARGGSMAPMLHSGCMARLTKARTAELQALVEEY</sequence>